<gene>
    <name evidence="1" type="ORF">AO498_00675</name>
</gene>
<keyword evidence="2" id="KW-1185">Reference proteome</keyword>
<protein>
    <recommendedName>
        <fullName evidence="3">DUF1569 domain-containing protein</fullName>
    </recommendedName>
</protein>
<proteinExistence type="predicted"/>
<reference evidence="1 2" key="2">
    <citation type="journal article" date="2016" name="Genome Announc.">
        <title>Complete Genome Sequence of Algoriphagus sp. Strain M8-2, Isolated from a Brackish Lake.</title>
        <authorList>
            <person name="Muraguchi Y."/>
            <person name="Kushimoto K."/>
            <person name="Ohtsubo Y."/>
            <person name="Suzuki T."/>
            <person name="Dohra H."/>
            <person name="Kimbara K."/>
            <person name="Shintani M."/>
        </authorList>
    </citation>
    <scope>NUCLEOTIDE SEQUENCE [LARGE SCALE GENOMIC DNA]</scope>
    <source>
        <strain evidence="1 2">M8-2</strain>
    </source>
</reference>
<dbReference type="PATRIC" id="fig|1727163.4.peg.139"/>
<evidence type="ECO:0008006" key="3">
    <source>
        <dbReference type="Google" id="ProtNLM"/>
    </source>
</evidence>
<dbReference type="KEGG" id="alm:AO498_00675"/>
<dbReference type="STRING" id="1727163.AO498_00675"/>
<dbReference type="RefSeq" id="WP_067542306.1">
    <property type="nucleotide sequence ID" value="NZ_CP012836.1"/>
</dbReference>
<accession>A0A142EID0</accession>
<name>A0A142EID0_9BACT</name>
<dbReference type="AlphaFoldDB" id="A0A142EID0"/>
<evidence type="ECO:0000313" key="2">
    <source>
        <dbReference type="Proteomes" id="UP000073816"/>
    </source>
</evidence>
<dbReference type="Proteomes" id="UP000073816">
    <property type="component" value="Chromosome"/>
</dbReference>
<dbReference type="OrthoDB" id="2599194at2"/>
<dbReference type="InterPro" id="IPR034660">
    <property type="entry name" value="DinB/YfiT-like"/>
</dbReference>
<dbReference type="Gene3D" id="1.20.120.450">
    <property type="entry name" value="dinb family like domain"/>
    <property type="match status" value="1"/>
</dbReference>
<dbReference type="EMBL" id="CP012836">
    <property type="protein sequence ID" value="AMQ54885.1"/>
    <property type="molecule type" value="Genomic_DNA"/>
</dbReference>
<organism evidence="1 2">
    <name type="scientific">Algoriphagus sanaruensis</name>
    <dbReference type="NCBI Taxonomy" id="1727163"/>
    <lineage>
        <taxon>Bacteria</taxon>
        <taxon>Pseudomonadati</taxon>
        <taxon>Bacteroidota</taxon>
        <taxon>Cytophagia</taxon>
        <taxon>Cytophagales</taxon>
        <taxon>Cyclobacteriaceae</taxon>
        <taxon>Algoriphagus</taxon>
    </lineage>
</organism>
<evidence type="ECO:0000313" key="1">
    <source>
        <dbReference type="EMBL" id="AMQ54885.1"/>
    </source>
</evidence>
<reference evidence="2" key="1">
    <citation type="submission" date="2015-09" db="EMBL/GenBank/DDBJ databases">
        <title>Complete sequence of Algoriphagus sp. M8-2.</title>
        <authorList>
            <person name="Shintani M."/>
        </authorList>
    </citation>
    <scope>NUCLEOTIDE SEQUENCE [LARGE SCALE GENOMIC DNA]</scope>
    <source>
        <strain evidence="2">M8-2</strain>
    </source>
</reference>
<dbReference type="Pfam" id="PF07606">
    <property type="entry name" value="DUF1569"/>
    <property type="match status" value="1"/>
</dbReference>
<sequence length="146" mass="17325">METSNYLKRLKDLTSQTEPKFGQMTAQHMVEHLALTLKLSYGKVKIPEFEVQEKHLQQKFLLLRTEMEFPRGVRIPGTSGELTDLRYPDFETATGELIKSFEVYLEYFKNNPHSKTWHPRFGPLDFEEWEIFHAKHIQHHFSQFGI</sequence>
<dbReference type="InterPro" id="IPR011463">
    <property type="entry name" value="DUF1569"/>
</dbReference>